<dbReference type="EMBL" id="FNAI01000001">
    <property type="protein sequence ID" value="SDD21750.1"/>
    <property type="molecule type" value="Genomic_DNA"/>
</dbReference>
<keyword evidence="1" id="KW-0732">Signal</keyword>
<evidence type="ECO:0000259" key="2">
    <source>
        <dbReference type="Pfam" id="PF13568"/>
    </source>
</evidence>
<evidence type="ECO:0000313" key="3">
    <source>
        <dbReference type="EMBL" id="SDD21750.1"/>
    </source>
</evidence>
<organism evidence="3 4">
    <name type="scientific">Mucilaginibacter pineti</name>
    <dbReference type="NCBI Taxonomy" id="1391627"/>
    <lineage>
        <taxon>Bacteria</taxon>
        <taxon>Pseudomonadati</taxon>
        <taxon>Bacteroidota</taxon>
        <taxon>Sphingobacteriia</taxon>
        <taxon>Sphingobacteriales</taxon>
        <taxon>Sphingobacteriaceae</taxon>
        <taxon>Mucilaginibacter</taxon>
    </lineage>
</organism>
<gene>
    <name evidence="3" type="ORF">SAMN05216464_10197</name>
</gene>
<reference evidence="3 4" key="1">
    <citation type="submission" date="2016-10" db="EMBL/GenBank/DDBJ databases">
        <authorList>
            <person name="de Groot N.N."/>
        </authorList>
    </citation>
    <scope>NUCLEOTIDE SEQUENCE [LARGE SCALE GENOMIC DNA]</scope>
    <source>
        <strain evidence="3 4">47C3B</strain>
    </source>
</reference>
<dbReference type="AlphaFoldDB" id="A0A1G6SXS0"/>
<feature type="chain" id="PRO_5011700916" evidence="1">
    <location>
        <begin position="22"/>
        <end position="201"/>
    </location>
</feature>
<dbReference type="Pfam" id="PF13568">
    <property type="entry name" value="OMP_b-brl_2"/>
    <property type="match status" value="1"/>
</dbReference>
<feature type="domain" description="Outer membrane protein beta-barrel" evidence="2">
    <location>
        <begin position="22"/>
        <end position="175"/>
    </location>
</feature>
<evidence type="ECO:0000256" key="1">
    <source>
        <dbReference type="SAM" id="SignalP"/>
    </source>
</evidence>
<protein>
    <submittedName>
        <fullName evidence="3">Outer membrane protein beta-barrel domain-containing protein</fullName>
    </submittedName>
</protein>
<evidence type="ECO:0000313" key="4">
    <source>
        <dbReference type="Proteomes" id="UP000199072"/>
    </source>
</evidence>
<keyword evidence="4" id="KW-1185">Reference proteome</keyword>
<dbReference type="OrthoDB" id="753334at2"/>
<dbReference type="InterPro" id="IPR025665">
    <property type="entry name" value="Beta-barrel_OMP_2"/>
</dbReference>
<feature type="signal peptide" evidence="1">
    <location>
        <begin position="1"/>
        <end position="21"/>
    </location>
</feature>
<name>A0A1G6SXS0_9SPHI</name>
<dbReference type="STRING" id="1391627.SAMN05216464_10197"/>
<accession>A0A1G6SXS0</accession>
<sequence length="201" mass="21275">MRKTIILTLSICLFSIGIASAQVIPNFAFGIKGGLNYSTFPSNGVFNNNNKAGYLAGAWARFGGLGLIFQPELYVTGKNIDIKDNGDGVNKAKFTSIDLPLLVGGKVGALGLAGRFYGGPVLSFAVNKDQSISGATSQATRLNYKDANYALQVGAGVDISSFSVDLRYEGGLNKIGYGPQENSHTRVSVFSLALAYKLFSL</sequence>
<dbReference type="RefSeq" id="WP_091142419.1">
    <property type="nucleotide sequence ID" value="NZ_FNAI01000001.1"/>
</dbReference>
<dbReference type="Proteomes" id="UP000199072">
    <property type="component" value="Unassembled WGS sequence"/>
</dbReference>
<proteinExistence type="predicted"/>